<dbReference type="InterPro" id="IPR054539">
    <property type="entry name" value="Beta-prop_PDH"/>
</dbReference>
<feature type="signal peptide" evidence="1">
    <location>
        <begin position="1"/>
        <end position="22"/>
    </location>
</feature>
<evidence type="ECO:0000256" key="1">
    <source>
        <dbReference type="SAM" id="SignalP"/>
    </source>
</evidence>
<protein>
    <submittedName>
        <fullName evidence="3">PQQ-dependent sugar dehydrogenase</fullName>
    </submittedName>
</protein>
<sequence length="430" mass="47749">MKKITCFLFSLGMLGMSQVSEAQVIEDLSRKTKQELAKAKPDVVETSIGKLELPAPFSSESVNNPSKLVEWPEGKKPQAPAGFKVEIFADSLQHPRRTYIASNNDIFVVESNDKESSANQITLLRDTNSDGKPEEKHLFLKDLNQPYGMLILDGYFYVANVDALMRYKYKEGANFIDSEGEKILDLPAGGYNHHWTRNLISNKDGSKIYITVGSSSNVGEYGMEKEKRRANIIEINPDGTGERIFASGLRNPVGVDWNPITGELWTAVNERDKIGDNLVPDYITSVKDGGWYGWPYSYYGAIKDPRWTNDPHEEKVEAAIIPDVPVGPHTASLGLAFYTGDTFPEKYKNGAFVGQHGSWNRATLSGYKVLFVPMDKDGNPGQPEDFLTGFNAGENSNEVYGRPVGITQMADGSLLVNDDDGNKIWRISTE</sequence>
<keyword evidence="4" id="KW-1185">Reference proteome</keyword>
<organism evidence="3 4">
    <name type="scientific">Christiangramia antarctica</name>
    <dbReference type="NCBI Taxonomy" id="2058158"/>
    <lineage>
        <taxon>Bacteria</taxon>
        <taxon>Pseudomonadati</taxon>
        <taxon>Bacteroidota</taxon>
        <taxon>Flavobacteriia</taxon>
        <taxon>Flavobacteriales</taxon>
        <taxon>Flavobacteriaceae</taxon>
        <taxon>Christiangramia</taxon>
    </lineage>
</organism>
<feature type="domain" description="Pyrroloquinoline quinone-dependent pyranose dehydrogenase beta-propeller" evidence="2">
    <location>
        <begin position="78"/>
        <end position="275"/>
    </location>
</feature>
<name>A0ABW5X8Z5_9FLAO</name>
<dbReference type="InterPro" id="IPR011041">
    <property type="entry name" value="Quinoprot_gluc/sorb_DH_b-prop"/>
</dbReference>
<keyword evidence="1" id="KW-0732">Signal</keyword>
<dbReference type="SUPFAM" id="SSF50952">
    <property type="entry name" value="Soluble quinoprotein glucose dehydrogenase"/>
    <property type="match status" value="1"/>
</dbReference>
<dbReference type="RefSeq" id="WP_251740605.1">
    <property type="nucleotide sequence ID" value="NZ_JBHUOJ010000033.1"/>
</dbReference>
<accession>A0ABW5X8Z5</accession>
<evidence type="ECO:0000313" key="4">
    <source>
        <dbReference type="Proteomes" id="UP001597438"/>
    </source>
</evidence>
<feature type="chain" id="PRO_5047030976" evidence="1">
    <location>
        <begin position="23"/>
        <end position="430"/>
    </location>
</feature>
<dbReference type="Pfam" id="PF22807">
    <property type="entry name" value="TrAA12"/>
    <property type="match status" value="2"/>
</dbReference>
<dbReference type="PANTHER" id="PTHR19328:SF55">
    <property type="entry name" value="BLR6566 PROTEIN"/>
    <property type="match status" value="1"/>
</dbReference>
<feature type="domain" description="Pyrroloquinoline quinone-dependent pyranose dehydrogenase beta-propeller" evidence="2">
    <location>
        <begin position="320"/>
        <end position="428"/>
    </location>
</feature>
<evidence type="ECO:0000259" key="2">
    <source>
        <dbReference type="Pfam" id="PF22807"/>
    </source>
</evidence>
<dbReference type="PANTHER" id="PTHR19328">
    <property type="entry name" value="HEDGEHOG-INTERACTING PROTEIN"/>
    <property type="match status" value="1"/>
</dbReference>
<dbReference type="Proteomes" id="UP001597438">
    <property type="component" value="Unassembled WGS sequence"/>
</dbReference>
<gene>
    <name evidence="3" type="ORF">ACFSYS_15370</name>
</gene>
<dbReference type="InterPro" id="IPR011042">
    <property type="entry name" value="6-blade_b-propeller_TolB-like"/>
</dbReference>
<reference evidence="4" key="1">
    <citation type="journal article" date="2019" name="Int. J. Syst. Evol. Microbiol.">
        <title>The Global Catalogue of Microorganisms (GCM) 10K type strain sequencing project: providing services to taxonomists for standard genome sequencing and annotation.</title>
        <authorList>
            <consortium name="The Broad Institute Genomics Platform"/>
            <consortium name="The Broad Institute Genome Sequencing Center for Infectious Disease"/>
            <person name="Wu L."/>
            <person name="Ma J."/>
        </authorList>
    </citation>
    <scope>NUCLEOTIDE SEQUENCE [LARGE SCALE GENOMIC DNA]</scope>
    <source>
        <strain evidence="4">KCTC 52925</strain>
    </source>
</reference>
<comment type="caution">
    <text evidence="3">The sequence shown here is derived from an EMBL/GenBank/DDBJ whole genome shotgun (WGS) entry which is preliminary data.</text>
</comment>
<evidence type="ECO:0000313" key="3">
    <source>
        <dbReference type="EMBL" id="MFD2834670.1"/>
    </source>
</evidence>
<dbReference type="Gene3D" id="2.120.10.30">
    <property type="entry name" value="TolB, C-terminal domain"/>
    <property type="match status" value="1"/>
</dbReference>
<dbReference type="EMBL" id="JBHUOJ010000033">
    <property type="protein sequence ID" value="MFD2834670.1"/>
    <property type="molecule type" value="Genomic_DNA"/>
</dbReference>
<proteinExistence type="predicted"/>